<gene>
    <name evidence="1" type="ORF">BDR25DRAFT_359415</name>
</gene>
<accession>A0ACB6QHN8</accession>
<dbReference type="EMBL" id="MU003524">
    <property type="protein sequence ID" value="KAF2466529.1"/>
    <property type="molecule type" value="Genomic_DNA"/>
</dbReference>
<organism evidence="1 2">
    <name type="scientific">Lindgomyces ingoldianus</name>
    <dbReference type="NCBI Taxonomy" id="673940"/>
    <lineage>
        <taxon>Eukaryota</taxon>
        <taxon>Fungi</taxon>
        <taxon>Dikarya</taxon>
        <taxon>Ascomycota</taxon>
        <taxon>Pezizomycotina</taxon>
        <taxon>Dothideomycetes</taxon>
        <taxon>Pleosporomycetidae</taxon>
        <taxon>Pleosporales</taxon>
        <taxon>Lindgomycetaceae</taxon>
        <taxon>Lindgomyces</taxon>
    </lineage>
</organism>
<name>A0ACB6QHN8_9PLEO</name>
<evidence type="ECO:0000313" key="1">
    <source>
        <dbReference type="EMBL" id="KAF2466529.1"/>
    </source>
</evidence>
<sequence length="310" mass="35166">METLCKLNRLNRLYIYGSFDGSNGPPKRDCSIKITFGVRIDRFINKKQPYNISSFPVQERKAEESVSREGIVSWLNTHHLRSTYILSILYDISMMISCCKSVFLATNAGSLTSALRAVSAYHHPSCDKYVHLGFFPDVKQFCKPDPTTRQEPLHKLVPYAARISSDMDIRRYIDNGGGLRALEYANCLSRKWDSGVNISRISALLNLFDSHGLFENILKNTIFRWTVLVILYIGSYMADLMGCLTADHGYTCTYPPATTRKAPLYGPTNTRVTLRNHGLYIEGQVVEIGELRYCKQIMISSKAERGAHLR</sequence>
<evidence type="ECO:0000313" key="2">
    <source>
        <dbReference type="Proteomes" id="UP000799755"/>
    </source>
</evidence>
<reference evidence="1" key="1">
    <citation type="journal article" date="2020" name="Stud. Mycol.">
        <title>101 Dothideomycetes genomes: a test case for predicting lifestyles and emergence of pathogens.</title>
        <authorList>
            <person name="Haridas S."/>
            <person name="Albert R."/>
            <person name="Binder M."/>
            <person name="Bloem J."/>
            <person name="Labutti K."/>
            <person name="Salamov A."/>
            <person name="Andreopoulos B."/>
            <person name="Baker S."/>
            <person name="Barry K."/>
            <person name="Bills G."/>
            <person name="Bluhm B."/>
            <person name="Cannon C."/>
            <person name="Castanera R."/>
            <person name="Culley D."/>
            <person name="Daum C."/>
            <person name="Ezra D."/>
            <person name="Gonzalez J."/>
            <person name="Henrissat B."/>
            <person name="Kuo A."/>
            <person name="Liang C."/>
            <person name="Lipzen A."/>
            <person name="Lutzoni F."/>
            <person name="Magnuson J."/>
            <person name="Mondo S."/>
            <person name="Nolan M."/>
            <person name="Ohm R."/>
            <person name="Pangilinan J."/>
            <person name="Park H.-J."/>
            <person name="Ramirez L."/>
            <person name="Alfaro M."/>
            <person name="Sun H."/>
            <person name="Tritt A."/>
            <person name="Yoshinaga Y."/>
            <person name="Zwiers L.-H."/>
            <person name="Turgeon B."/>
            <person name="Goodwin S."/>
            <person name="Spatafora J."/>
            <person name="Crous P."/>
            <person name="Grigoriev I."/>
        </authorList>
    </citation>
    <scope>NUCLEOTIDE SEQUENCE</scope>
    <source>
        <strain evidence="1">ATCC 200398</strain>
    </source>
</reference>
<comment type="caution">
    <text evidence="1">The sequence shown here is derived from an EMBL/GenBank/DDBJ whole genome shotgun (WGS) entry which is preliminary data.</text>
</comment>
<keyword evidence="2" id="KW-1185">Reference proteome</keyword>
<protein>
    <submittedName>
        <fullName evidence="1">Uncharacterized protein</fullName>
    </submittedName>
</protein>
<proteinExistence type="predicted"/>
<dbReference type="Proteomes" id="UP000799755">
    <property type="component" value="Unassembled WGS sequence"/>
</dbReference>